<evidence type="ECO:0000256" key="1">
    <source>
        <dbReference type="SAM" id="Phobius"/>
    </source>
</evidence>
<feature type="transmembrane region" description="Helical" evidence="1">
    <location>
        <begin position="93"/>
        <end position="111"/>
    </location>
</feature>
<evidence type="ECO:0000313" key="3">
    <source>
        <dbReference type="Proteomes" id="UP000321518"/>
    </source>
</evidence>
<feature type="transmembrane region" description="Helical" evidence="1">
    <location>
        <begin position="21"/>
        <end position="43"/>
    </location>
</feature>
<dbReference type="GO" id="GO:0005794">
    <property type="term" value="C:Golgi apparatus"/>
    <property type="evidence" value="ECO:0007669"/>
    <property type="project" value="TreeGrafter"/>
</dbReference>
<feature type="transmembrane region" description="Helical" evidence="1">
    <location>
        <begin position="63"/>
        <end position="86"/>
    </location>
</feature>
<name>A0A511KNT9_RHOTO</name>
<sequence>MAPLLTLRQRLSVLVPRTPATIAHLSVTFLETLVDTVVVALTLNSFEKHVWQLLMERTDKSVLPVYLALFVLAHLTQLVLAVDALVAKNTIQVVALLIFNTLFLVYSAIQASRTVIHEIRPLVNGAALKVLVWFIPAMISLTEAVYILTIWPIYREYGWQIFKTLGADRRIKKCYAWFQVFICILKFDFFFFVAFSLQLVFLVPTQTAAERGLTIAALPVTLVLLVLGYFSIKREHKPMVWIFLAGCAVGCAYFVYKLFIIYRDRKTDYQLVFKSLTVFAALCLSALLITTATVIKCYVNFGSGLKYQMSRGEILRSTSNLELKASPRPIAEGDEYPLGSRDYYSPSGRNRFRMSMD</sequence>
<keyword evidence="1" id="KW-0812">Transmembrane</keyword>
<dbReference type="InterPro" id="IPR040410">
    <property type="entry name" value="UPF0658_Golgi"/>
</dbReference>
<dbReference type="PANTHER" id="PTHR34391:SF2">
    <property type="entry name" value="TRP C-TERMINAL DOMAIN-CONTAINING PROTEIN"/>
    <property type="match status" value="1"/>
</dbReference>
<dbReference type="AlphaFoldDB" id="A0A511KNT9"/>
<proteinExistence type="predicted"/>
<protein>
    <submittedName>
        <fullName evidence="2">Uncharacterized protein</fullName>
    </submittedName>
</protein>
<dbReference type="Proteomes" id="UP000321518">
    <property type="component" value="Unassembled WGS sequence"/>
</dbReference>
<organism evidence="2 3">
    <name type="scientific">Rhodotorula toruloides</name>
    <name type="common">Yeast</name>
    <name type="synonym">Rhodosporidium toruloides</name>
    <dbReference type="NCBI Taxonomy" id="5286"/>
    <lineage>
        <taxon>Eukaryota</taxon>
        <taxon>Fungi</taxon>
        <taxon>Dikarya</taxon>
        <taxon>Basidiomycota</taxon>
        <taxon>Pucciniomycotina</taxon>
        <taxon>Microbotryomycetes</taxon>
        <taxon>Sporidiobolales</taxon>
        <taxon>Sporidiobolaceae</taxon>
        <taxon>Rhodotorula</taxon>
    </lineage>
</organism>
<feature type="transmembrane region" description="Helical" evidence="1">
    <location>
        <begin position="131"/>
        <end position="154"/>
    </location>
</feature>
<feature type="transmembrane region" description="Helical" evidence="1">
    <location>
        <begin position="213"/>
        <end position="232"/>
    </location>
</feature>
<keyword evidence="1" id="KW-0472">Membrane</keyword>
<dbReference type="EMBL" id="BJWK01000018">
    <property type="protein sequence ID" value="GEM12048.1"/>
    <property type="molecule type" value="Genomic_DNA"/>
</dbReference>
<keyword evidence="1" id="KW-1133">Transmembrane helix</keyword>
<dbReference type="PANTHER" id="PTHR34391">
    <property type="entry name" value="UPF0658 GOLGI APPARATUS MEMBRANE PROTEIN C1952.10C-RELATED"/>
    <property type="match status" value="1"/>
</dbReference>
<comment type="caution">
    <text evidence="2">The sequence shown here is derived from an EMBL/GenBank/DDBJ whole genome shotgun (WGS) entry which is preliminary data.</text>
</comment>
<gene>
    <name evidence="2" type="ORF">Rt10032_c18g6065</name>
</gene>
<feature type="transmembrane region" description="Helical" evidence="1">
    <location>
        <begin position="276"/>
        <end position="299"/>
    </location>
</feature>
<accession>A0A511KNT9</accession>
<evidence type="ECO:0000313" key="2">
    <source>
        <dbReference type="EMBL" id="GEM12048.1"/>
    </source>
</evidence>
<dbReference type="OrthoDB" id="2448307at2759"/>
<reference evidence="2 3" key="1">
    <citation type="submission" date="2019-07" db="EMBL/GenBank/DDBJ databases">
        <title>Rhodotorula toruloides NBRC10032 genome sequencing.</title>
        <authorList>
            <person name="Shida Y."/>
            <person name="Takaku H."/>
            <person name="Ogasawara W."/>
            <person name="Mori K."/>
        </authorList>
    </citation>
    <scope>NUCLEOTIDE SEQUENCE [LARGE SCALE GENOMIC DNA]</scope>
    <source>
        <strain evidence="2 3">NBRC10032</strain>
    </source>
</reference>
<feature type="transmembrane region" description="Helical" evidence="1">
    <location>
        <begin position="175"/>
        <end position="201"/>
    </location>
</feature>
<feature type="transmembrane region" description="Helical" evidence="1">
    <location>
        <begin position="239"/>
        <end position="256"/>
    </location>
</feature>